<dbReference type="InterPro" id="IPR035472">
    <property type="entry name" value="RpiR-like_SIS"/>
</dbReference>
<dbReference type="OrthoDB" id="9805185at2"/>
<dbReference type="GO" id="GO:1901135">
    <property type="term" value="P:carbohydrate derivative metabolic process"/>
    <property type="evidence" value="ECO:0007669"/>
    <property type="project" value="InterPro"/>
</dbReference>
<dbReference type="PANTHER" id="PTHR30390">
    <property type="entry name" value="SEDOHEPTULOSE 7-PHOSPHATE ISOMERASE / DNAA INITIATOR-ASSOCIATING FACTOR FOR REPLICATION INITIATION"/>
    <property type="match status" value="1"/>
</dbReference>
<proteinExistence type="predicted"/>
<evidence type="ECO:0000313" key="2">
    <source>
        <dbReference type="EMBL" id="SFF86819.1"/>
    </source>
</evidence>
<name>A0A1I2M7N5_9BACI</name>
<dbReference type="GO" id="GO:0016853">
    <property type="term" value="F:isomerase activity"/>
    <property type="evidence" value="ECO:0007669"/>
    <property type="project" value="UniProtKB-KW"/>
</dbReference>
<dbReference type="PROSITE" id="PS51464">
    <property type="entry name" value="SIS"/>
    <property type="match status" value="1"/>
</dbReference>
<gene>
    <name evidence="2" type="ORF">SAMN05216353_11182</name>
</gene>
<dbReference type="SUPFAM" id="SSF53697">
    <property type="entry name" value="SIS domain"/>
    <property type="match status" value="1"/>
</dbReference>
<dbReference type="InterPro" id="IPR046348">
    <property type="entry name" value="SIS_dom_sf"/>
</dbReference>
<evidence type="ECO:0000259" key="1">
    <source>
        <dbReference type="PROSITE" id="PS51464"/>
    </source>
</evidence>
<dbReference type="CDD" id="cd05013">
    <property type="entry name" value="SIS_RpiR"/>
    <property type="match status" value="1"/>
</dbReference>
<dbReference type="InterPro" id="IPR050099">
    <property type="entry name" value="SIS_GmhA/DiaA_subfam"/>
</dbReference>
<organism evidence="2 3">
    <name type="scientific">Halobacillus alkaliphilus</name>
    <dbReference type="NCBI Taxonomy" id="396056"/>
    <lineage>
        <taxon>Bacteria</taxon>
        <taxon>Bacillati</taxon>
        <taxon>Bacillota</taxon>
        <taxon>Bacilli</taxon>
        <taxon>Bacillales</taxon>
        <taxon>Bacillaceae</taxon>
        <taxon>Halobacillus</taxon>
    </lineage>
</organism>
<accession>A0A1I2M7N5</accession>
<dbReference type="InterPro" id="IPR001347">
    <property type="entry name" value="SIS_dom"/>
</dbReference>
<dbReference type="Proteomes" id="UP000198897">
    <property type="component" value="Unassembled WGS sequence"/>
</dbReference>
<dbReference type="PANTHER" id="PTHR30390:SF7">
    <property type="entry name" value="PHOSPHOHEPTOSE ISOMERASE"/>
    <property type="match status" value="1"/>
</dbReference>
<keyword evidence="2" id="KW-0413">Isomerase</keyword>
<evidence type="ECO:0000313" key="3">
    <source>
        <dbReference type="Proteomes" id="UP000198897"/>
    </source>
</evidence>
<keyword evidence="3" id="KW-1185">Reference proteome</keyword>
<dbReference type="GO" id="GO:0097367">
    <property type="term" value="F:carbohydrate derivative binding"/>
    <property type="evidence" value="ECO:0007669"/>
    <property type="project" value="InterPro"/>
</dbReference>
<protein>
    <submittedName>
        <fullName evidence="2">Uncharacterized protein, contains SIS (Sugar ISomerase) phosphosugar binding domain</fullName>
    </submittedName>
</protein>
<sequence length="240" mass="26545">MSYLLQAAELLERLDRDKGDQLNSISRKIARRLKNKGVIHTFGCGHSGLIAQEPYYRAGGLVPVRPILVEPLMLHEGAVKSSQFEKQPGFIQSYLEKEDIREGDVFLVISTSGRNPAPIDAAIYAREKGAYVIGMLSMDYADNFPSRHPSGKRLEEVVEEVVDTQIRSGDTSQEAEGVPQAFAPMSSVIGAALLQDLLARVILSYRDMGETPPIFLSGNLEGVQEHNAALVEKYKDRINF</sequence>
<dbReference type="AlphaFoldDB" id="A0A1I2M7N5"/>
<dbReference type="NCBIfam" id="NF002805">
    <property type="entry name" value="PRK02947.1"/>
    <property type="match status" value="1"/>
</dbReference>
<feature type="domain" description="SIS" evidence="1">
    <location>
        <begin position="29"/>
        <end position="213"/>
    </location>
</feature>
<reference evidence="3" key="1">
    <citation type="submission" date="2016-10" db="EMBL/GenBank/DDBJ databases">
        <authorList>
            <person name="Varghese N."/>
            <person name="Submissions S."/>
        </authorList>
    </citation>
    <scope>NUCLEOTIDE SEQUENCE [LARGE SCALE GENOMIC DNA]</scope>
    <source>
        <strain evidence="3">FP5</strain>
    </source>
</reference>
<dbReference type="RefSeq" id="WP_089751660.1">
    <property type="nucleotide sequence ID" value="NZ_FOOG01000011.1"/>
</dbReference>
<dbReference type="EMBL" id="FOOG01000011">
    <property type="protein sequence ID" value="SFF86819.1"/>
    <property type="molecule type" value="Genomic_DNA"/>
</dbReference>
<dbReference type="Gene3D" id="3.40.50.10490">
    <property type="entry name" value="Glucose-6-phosphate isomerase like protein, domain 1"/>
    <property type="match status" value="1"/>
</dbReference>
<dbReference type="Pfam" id="PF13580">
    <property type="entry name" value="SIS_2"/>
    <property type="match status" value="1"/>
</dbReference>